<dbReference type="SUPFAM" id="SSF57667">
    <property type="entry name" value="beta-beta-alpha zinc fingers"/>
    <property type="match status" value="4"/>
</dbReference>
<dbReference type="GO" id="GO:0000981">
    <property type="term" value="F:DNA-binding transcription factor activity, RNA polymerase II-specific"/>
    <property type="evidence" value="ECO:0007669"/>
    <property type="project" value="TreeGrafter"/>
</dbReference>
<feature type="domain" description="C2H2-type" evidence="10">
    <location>
        <begin position="195"/>
        <end position="222"/>
    </location>
</feature>
<evidence type="ECO:0000256" key="3">
    <source>
        <dbReference type="ARBA" id="ARBA00022737"/>
    </source>
</evidence>
<keyword evidence="4 9" id="KW-0863">Zinc-finger</keyword>
<accession>A0A9P0DZB1</accession>
<dbReference type="FunFam" id="3.30.160.60:FF:001253">
    <property type="entry name" value="Zinc finger protein 408"/>
    <property type="match status" value="1"/>
</dbReference>
<keyword evidence="3" id="KW-0677">Repeat</keyword>
<evidence type="ECO:0000256" key="9">
    <source>
        <dbReference type="PROSITE-ProRule" id="PRU00042"/>
    </source>
</evidence>
<dbReference type="AlphaFoldDB" id="A0A9P0DZB1"/>
<feature type="domain" description="C2H2-type" evidence="10">
    <location>
        <begin position="91"/>
        <end position="119"/>
    </location>
</feature>
<dbReference type="PANTHER" id="PTHR24394">
    <property type="entry name" value="ZINC FINGER PROTEIN"/>
    <property type="match status" value="1"/>
</dbReference>
<dbReference type="FunFam" id="3.30.160.60:FF:002582">
    <property type="entry name" value="CCCTC-binding factor (zinc finger protein)"/>
    <property type="match status" value="1"/>
</dbReference>
<evidence type="ECO:0000256" key="7">
    <source>
        <dbReference type="ARBA" id="ARBA00023163"/>
    </source>
</evidence>
<feature type="domain" description="C2H2-type" evidence="10">
    <location>
        <begin position="223"/>
        <end position="250"/>
    </location>
</feature>
<dbReference type="Proteomes" id="UP001153709">
    <property type="component" value="Chromosome 8"/>
</dbReference>
<keyword evidence="6" id="KW-0805">Transcription regulation</keyword>
<evidence type="ECO:0000313" key="12">
    <source>
        <dbReference type="Proteomes" id="UP001153709"/>
    </source>
</evidence>
<dbReference type="InterPro" id="IPR013087">
    <property type="entry name" value="Znf_C2H2_type"/>
</dbReference>
<dbReference type="EMBL" id="OU898283">
    <property type="protein sequence ID" value="CAH1285571.1"/>
    <property type="molecule type" value="Genomic_DNA"/>
</dbReference>
<dbReference type="Gene3D" id="3.30.160.60">
    <property type="entry name" value="Classic Zinc Finger"/>
    <property type="match status" value="7"/>
</dbReference>
<evidence type="ECO:0000256" key="4">
    <source>
        <dbReference type="ARBA" id="ARBA00022771"/>
    </source>
</evidence>
<dbReference type="GO" id="GO:0005634">
    <property type="term" value="C:nucleus"/>
    <property type="evidence" value="ECO:0007669"/>
    <property type="project" value="UniProtKB-SubCell"/>
</dbReference>
<keyword evidence="5" id="KW-0862">Zinc</keyword>
<reference evidence="11" key="1">
    <citation type="submission" date="2022-01" db="EMBL/GenBank/DDBJ databases">
        <authorList>
            <person name="King R."/>
        </authorList>
    </citation>
    <scope>NUCLEOTIDE SEQUENCE</scope>
</reference>
<feature type="domain" description="C2H2-type" evidence="10">
    <location>
        <begin position="251"/>
        <end position="278"/>
    </location>
</feature>
<evidence type="ECO:0000256" key="2">
    <source>
        <dbReference type="ARBA" id="ARBA00022723"/>
    </source>
</evidence>
<keyword evidence="2" id="KW-0479">Metal-binding</keyword>
<sequence>MEIKLLPCPVCCKPHFDDVDALRTTLVRAATNLVSCPVCAETLLGLDKLTIHLFSHISNHTQSRPDIEEVLQQEIDTKIETESNNVPEEPVHCDICNFSFTDQHILDIHQKLLHQTPPDVKTGTYSYHCHLCSKKFKMRGSLMVHLRVAHYGFIRKESAEPTEQFTKKTENADGDEFIEVVSEKSAQKFQDNKQWECDVCSKLFTTKYFLKKHKRLHTGEMPYCCTLCNKSFTFQQSYHKHMLYHSSEKPHVCSECGRAFKELSTLQNHARIHSGERPFICETCGKSFRQRVSYLVHRRIHTGVMPYKCPTCDKSFRYKVSQKSHKCLLNSSVVIDATDQQTSSTSQSSPKCVMNVDLDTGNINVVIQEPEAHRMETVVSSESSVQKKSILLNDNERIEITYNTADLGSNIIDNKERTVQKTGDTQDAFEKLMYTVPEKAIFSPTMALLPEVESLYLNSSPTNNLQMQEMPDREETINDMREKCLEELLKSIE</sequence>
<evidence type="ECO:0000313" key="11">
    <source>
        <dbReference type="EMBL" id="CAH1285571.1"/>
    </source>
</evidence>
<dbReference type="FunFam" id="3.30.160.60:FF:001573">
    <property type="entry name" value="Zinc finger protein 407"/>
    <property type="match status" value="1"/>
</dbReference>
<protein>
    <recommendedName>
        <fullName evidence="10">C2H2-type domain-containing protein</fullName>
    </recommendedName>
</protein>
<dbReference type="PROSITE" id="PS50157">
    <property type="entry name" value="ZINC_FINGER_C2H2_2"/>
    <property type="match status" value="6"/>
</dbReference>
<keyword evidence="8" id="KW-0539">Nucleus</keyword>
<dbReference type="SMART" id="SM00355">
    <property type="entry name" value="ZnF_C2H2"/>
    <property type="match status" value="8"/>
</dbReference>
<dbReference type="Pfam" id="PF00096">
    <property type="entry name" value="zf-C2H2"/>
    <property type="match status" value="4"/>
</dbReference>
<dbReference type="PROSITE" id="PS00028">
    <property type="entry name" value="ZINC_FINGER_C2H2_1"/>
    <property type="match status" value="7"/>
</dbReference>
<evidence type="ECO:0000256" key="6">
    <source>
        <dbReference type="ARBA" id="ARBA00023015"/>
    </source>
</evidence>
<evidence type="ECO:0000259" key="10">
    <source>
        <dbReference type="PROSITE" id="PS50157"/>
    </source>
</evidence>
<name>A0A9P0DZB1_DIABA</name>
<comment type="subcellular location">
    <subcellularLocation>
        <location evidence="1">Nucleus</location>
    </subcellularLocation>
</comment>
<dbReference type="PANTHER" id="PTHR24394:SF48">
    <property type="entry name" value="ZINC FINGER PROTEIN 771"/>
    <property type="match status" value="1"/>
</dbReference>
<dbReference type="GO" id="GO:0008270">
    <property type="term" value="F:zinc ion binding"/>
    <property type="evidence" value="ECO:0007669"/>
    <property type="project" value="UniProtKB-KW"/>
</dbReference>
<evidence type="ECO:0000256" key="1">
    <source>
        <dbReference type="ARBA" id="ARBA00004123"/>
    </source>
</evidence>
<keyword evidence="12" id="KW-1185">Reference proteome</keyword>
<gene>
    <name evidence="11" type="ORF">DIABBA_LOCUS12750</name>
</gene>
<feature type="domain" description="C2H2-type" evidence="10">
    <location>
        <begin position="279"/>
        <end position="306"/>
    </location>
</feature>
<proteinExistence type="predicted"/>
<dbReference type="OrthoDB" id="654211at2759"/>
<dbReference type="FunFam" id="3.30.160.60:FF:003317">
    <property type="entry name" value="Zinc finger protein 322"/>
    <property type="match status" value="1"/>
</dbReference>
<evidence type="ECO:0000256" key="5">
    <source>
        <dbReference type="ARBA" id="ARBA00022833"/>
    </source>
</evidence>
<feature type="domain" description="C2H2-type" evidence="10">
    <location>
        <begin position="127"/>
        <end position="152"/>
    </location>
</feature>
<dbReference type="InterPro" id="IPR036236">
    <property type="entry name" value="Znf_C2H2_sf"/>
</dbReference>
<evidence type="ECO:0000256" key="8">
    <source>
        <dbReference type="ARBA" id="ARBA00023242"/>
    </source>
</evidence>
<keyword evidence="7" id="KW-0804">Transcription</keyword>
<organism evidence="11 12">
    <name type="scientific">Diabrotica balteata</name>
    <name type="common">Banded cucumber beetle</name>
    <dbReference type="NCBI Taxonomy" id="107213"/>
    <lineage>
        <taxon>Eukaryota</taxon>
        <taxon>Metazoa</taxon>
        <taxon>Ecdysozoa</taxon>
        <taxon>Arthropoda</taxon>
        <taxon>Hexapoda</taxon>
        <taxon>Insecta</taxon>
        <taxon>Pterygota</taxon>
        <taxon>Neoptera</taxon>
        <taxon>Endopterygota</taxon>
        <taxon>Coleoptera</taxon>
        <taxon>Polyphaga</taxon>
        <taxon>Cucujiformia</taxon>
        <taxon>Chrysomeloidea</taxon>
        <taxon>Chrysomelidae</taxon>
        <taxon>Galerucinae</taxon>
        <taxon>Diabroticina</taxon>
        <taxon>Diabroticites</taxon>
        <taxon>Diabrotica</taxon>
    </lineage>
</organism>